<name>A0A1Z2L7V1_9ACTN</name>
<dbReference type="InterPro" id="IPR029052">
    <property type="entry name" value="Metallo-depent_PP-like"/>
</dbReference>
<reference evidence="4 5" key="1">
    <citation type="submission" date="2017-06" db="EMBL/GenBank/DDBJ databases">
        <title>Streptomyces albireticuli Genome sequencing and assembly.</title>
        <authorList>
            <person name="Wang Y."/>
            <person name="Du B."/>
            <person name="Ding Y."/>
            <person name="Liu H."/>
            <person name="Hou Q."/>
            <person name="Liu K."/>
            <person name="Yao L."/>
            <person name="Wang C."/>
        </authorList>
    </citation>
    <scope>NUCLEOTIDE SEQUENCE [LARGE SCALE GENOMIC DNA]</scope>
    <source>
        <strain evidence="4 5">MDJK11</strain>
    </source>
</reference>
<evidence type="ECO:0000259" key="2">
    <source>
        <dbReference type="Pfam" id="PF09423"/>
    </source>
</evidence>
<gene>
    <name evidence="4" type="ORF">SMD11_4735</name>
</gene>
<feature type="domain" description="PhoD-like phosphatase metallophosphatase" evidence="2">
    <location>
        <begin position="185"/>
        <end position="274"/>
    </location>
</feature>
<dbReference type="KEGG" id="salj:SMD11_4735"/>
<feature type="compositionally biased region" description="Low complexity" evidence="1">
    <location>
        <begin position="660"/>
        <end position="670"/>
    </location>
</feature>
<dbReference type="PANTHER" id="PTHR37031:SF2">
    <property type="entry name" value="PHOD-LIKE PHOSPHATASE METALLOPHOSPHATASE DOMAIN-CONTAINING PROTEIN"/>
    <property type="match status" value="1"/>
</dbReference>
<feature type="compositionally biased region" description="Low complexity" evidence="1">
    <location>
        <begin position="336"/>
        <end position="348"/>
    </location>
</feature>
<dbReference type="InterPro" id="IPR018946">
    <property type="entry name" value="PhoD-like_MPP"/>
</dbReference>
<dbReference type="EMBL" id="CP021744">
    <property type="protein sequence ID" value="ARZ70328.1"/>
    <property type="molecule type" value="Genomic_DNA"/>
</dbReference>
<feature type="region of interest" description="Disordered" evidence="1">
    <location>
        <begin position="125"/>
        <end position="165"/>
    </location>
</feature>
<dbReference type="InterPro" id="IPR056702">
    <property type="entry name" value="DUF7800"/>
</dbReference>
<protein>
    <submittedName>
        <fullName evidence="4">Alkaline phosphatase</fullName>
    </submittedName>
</protein>
<dbReference type="Pfam" id="PF09423">
    <property type="entry name" value="PhoD"/>
    <property type="match status" value="1"/>
</dbReference>
<feature type="compositionally biased region" description="Low complexity" evidence="1">
    <location>
        <begin position="150"/>
        <end position="165"/>
    </location>
</feature>
<dbReference type="SUPFAM" id="SSF56300">
    <property type="entry name" value="Metallo-dependent phosphatases"/>
    <property type="match status" value="1"/>
</dbReference>
<feature type="region of interest" description="Disordered" evidence="1">
    <location>
        <begin position="649"/>
        <end position="687"/>
    </location>
</feature>
<sequence>MPAALRLGPLLRYVDWDTGTSATVWVEADRPCEAEVRCADGAGGAARTWRVAGHHYALVTVTGLSPGSETAYGVFLDGERVWPLPGSLFPESTIRTPAVPTEAAGPLRVTFGSCRWAAPPPEAGHHSFLHLSGSPGSGDPDDPRDPPLVDDPSGAAGPATDPAGPDALDTLACALARTGGTGELRPDVLLLLGDQVYADKTSAVVRRWIARRRPLTEPPGPQVADYEEYTRLYYESWLDPEVRWLLSTVPSLMIFDDHDVIDDWNTSAAWVAEMRAKPWWRERVLGGLMSYWVHQHLGNLSPAELAADKLFQVVSRGEEDREGAFSPGGTDAPASTYGPDGMPGPDGTYGPDGTAALREFAVRADADPAAARWSYRRDFGRVRLLVVDSRATRVLEEGGRAMLDAAEADWLRAQALDTPGSYDHLLIGTSLPWLLPPAVHDAEAWDAALCAGERGPRWARLGERMRRRADLEHWAAFPPSFEALTALIAEVGSGPAAPATIAVLSGDVHHSYIAEPEWPEQLGTGPARLPEPRAVSLPEPSGAGLSGRPGTVRSHVAQFTCSPVHNSAPAALRLAFRFGWSRAGRWLGRALARHGRTGRPAIGWRRTGGPWFGNQLMTLTLRGRSARIRLDQARPEKCLAAAHEAVYGTADRVPRPVASPPASEVPAAPGTGAGGGSSHGSDKGQAQ</sequence>
<feature type="region of interest" description="Disordered" evidence="1">
    <location>
        <begin position="319"/>
        <end position="348"/>
    </location>
</feature>
<dbReference type="Pfam" id="PF25077">
    <property type="entry name" value="DUF7800"/>
    <property type="match status" value="1"/>
</dbReference>
<evidence type="ECO:0000256" key="1">
    <source>
        <dbReference type="SAM" id="MobiDB-lite"/>
    </source>
</evidence>
<proteinExistence type="predicted"/>
<feature type="domain" description="DUF7800" evidence="3">
    <location>
        <begin position="3"/>
        <end position="94"/>
    </location>
</feature>
<evidence type="ECO:0000259" key="3">
    <source>
        <dbReference type="Pfam" id="PF25077"/>
    </source>
</evidence>
<dbReference type="RefSeq" id="WP_087928292.1">
    <property type="nucleotide sequence ID" value="NZ_CP021744.1"/>
</dbReference>
<dbReference type="Gene3D" id="3.60.21.70">
    <property type="entry name" value="PhoD-like phosphatase"/>
    <property type="match status" value="1"/>
</dbReference>
<dbReference type="OrthoDB" id="9795624at2"/>
<dbReference type="InterPro" id="IPR038607">
    <property type="entry name" value="PhoD-like_sf"/>
</dbReference>
<dbReference type="Proteomes" id="UP000195755">
    <property type="component" value="Chromosome"/>
</dbReference>
<evidence type="ECO:0000313" key="4">
    <source>
        <dbReference type="EMBL" id="ARZ70328.1"/>
    </source>
</evidence>
<dbReference type="AlphaFoldDB" id="A0A1Z2L7V1"/>
<dbReference type="PANTHER" id="PTHR37031">
    <property type="entry name" value="METALLOPHOSPHATASE BINDING DOMAIN PROTEIN"/>
    <property type="match status" value="1"/>
</dbReference>
<evidence type="ECO:0000313" key="5">
    <source>
        <dbReference type="Proteomes" id="UP000195755"/>
    </source>
</evidence>
<organism evidence="4 5">
    <name type="scientific">Streptomyces albireticuli</name>
    <dbReference type="NCBI Taxonomy" id="1940"/>
    <lineage>
        <taxon>Bacteria</taxon>
        <taxon>Bacillati</taxon>
        <taxon>Actinomycetota</taxon>
        <taxon>Actinomycetes</taxon>
        <taxon>Kitasatosporales</taxon>
        <taxon>Streptomycetaceae</taxon>
        <taxon>Streptomyces</taxon>
    </lineage>
</organism>
<accession>A0A1Z2L7V1</accession>